<reference evidence="1 2" key="1">
    <citation type="journal article" date="2018" name="Front. Plant Sci.">
        <title>Red Clover (Trifolium pratense) and Zigzag Clover (T. medium) - A Picture of Genomic Similarities and Differences.</title>
        <authorList>
            <person name="Dluhosova J."/>
            <person name="Istvanek J."/>
            <person name="Nedelnik J."/>
            <person name="Repkova J."/>
        </authorList>
    </citation>
    <scope>NUCLEOTIDE SEQUENCE [LARGE SCALE GENOMIC DNA]</scope>
    <source>
        <strain evidence="2">cv. 10/8</strain>
        <tissue evidence="1">Leaf</tissue>
    </source>
</reference>
<proteinExistence type="predicted"/>
<dbReference type="EMBL" id="LXQA010691237">
    <property type="protein sequence ID" value="MCI66224.1"/>
    <property type="molecule type" value="Genomic_DNA"/>
</dbReference>
<protein>
    <submittedName>
        <fullName evidence="1">Uncharacterized protein</fullName>
    </submittedName>
</protein>
<evidence type="ECO:0000313" key="1">
    <source>
        <dbReference type="EMBL" id="MCI66224.1"/>
    </source>
</evidence>
<comment type="caution">
    <text evidence="1">The sequence shown here is derived from an EMBL/GenBank/DDBJ whole genome shotgun (WGS) entry which is preliminary data.</text>
</comment>
<dbReference type="Proteomes" id="UP000265520">
    <property type="component" value="Unassembled WGS sequence"/>
</dbReference>
<evidence type="ECO:0000313" key="2">
    <source>
        <dbReference type="Proteomes" id="UP000265520"/>
    </source>
</evidence>
<organism evidence="1 2">
    <name type="scientific">Trifolium medium</name>
    <dbReference type="NCBI Taxonomy" id="97028"/>
    <lineage>
        <taxon>Eukaryota</taxon>
        <taxon>Viridiplantae</taxon>
        <taxon>Streptophyta</taxon>
        <taxon>Embryophyta</taxon>
        <taxon>Tracheophyta</taxon>
        <taxon>Spermatophyta</taxon>
        <taxon>Magnoliopsida</taxon>
        <taxon>eudicotyledons</taxon>
        <taxon>Gunneridae</taxon>
        <taxon>Pentapetalae</taxon>
        <taxon>rosids</taxon>
        <taxon>fabids</taxon>
        <taxon>Fabales</taxon>
        <taxon>Fabaceae</taxon>
        <taxon>Papilionoideae</taxon>
        <taxon>50 kb inversion clade</taxon>
        <taxon>NPAAA clade</taxon>
        <taxon>Hologalegina</taxon>
        <taxon>IRL clade</taxon>
        <taxon>Trifolieae</taxon>
        <taxon>Trifolium</taxon>
    </lineage>
</organism>
<name>A0A392U0L0_9FABA</name>
<accession>A0A392U0L0</accession>
<keyword evidence="2" id="KW-1185">Reference proteome</keyword>
<feature type="non-terminal residue" evidence="1">
    <location>
        <position position="1"/>
    </location>
</feature>
<sequence>RQEPARLKDILQGPE</sequence>